<evidence type="ECO:0000313" key="3">
    <source>
        <dbReference type="EMBL" id="KAF7300650.1"/>
    </source>
</evidence>
<dbReference type="Proteomes" id="UP000613580">
    <property type="component" value="Unassembled WGS sequence"/>
</dbReference>
<dbReference type="InterPro" id="IPR040976">
    <property type="entry name" value="Pkinase_fungal"/>
</dbReference>
<dbReference type="PANTHER" id="PTHR38248:SF2">
    <property type="entry name" value="FUNK1 11"/>
    <property type="match status" value="1"/>
</dbReference>
<proteinExistence type="predicted"/>
<dbReference type="InterPro" id="IPR008266">
    <property type="entry name" value="Tyr_kinase_AS"/>
</dbReference>
<organism evidence="3 4">
    <name type="scientific">Mycena chlorophos</name>
    <name type="common">Agaric fungus</name>
    <name type="synonym">Agaricus chlorophos</name>
    <dbReference type="NCBI Taxonomy" id="658473"/>
    <lineage>
        <taxon>Eukaryota</taxon>
        <taxon>Fungi</taxon>
        <taxon>Dikarya</taxon>
        <taxon>Basidiomycota</taxon>
        <taxon>Agaricomycotina</taxon>
        <taxon>Agaricomycetes</taxon>
        <taxon>Agaricomycetidae</taxon>
        <taxon>Agaricales</taxon>
        <taxon>Marasmiineae</taxon>
        <taxon>Mycenaceae</taxon>
        <taxon>Mycena</taxon>
    </lineage>
</organism>
<dbReference type="Gene3D" id="1.10.510.10">
    <property type="entry name" value="Transferase(Phosphotransferase) domain 1"/>
    <property type="match status" value="1"/>
</dbReference>
<gene>
    <name evidence="3" type="ORF">HMN09_00950500</name>
</gene>
<dbReference type="PANTHER" id="PTHR38248">
    <property type="entry name" value="FUNK1 6"/>
    <property type="match status" value="1"/>
</dbReference>
<dbReference type="OrthoDB" id="3059573at2759"/>
<sequence length="847" mass="94961">MEEPRVENYAADAHPQLYQAGPRPRTRPPGPQTLHITARIRSAESVSSPDGSPPVATATRASVVPVRSVSPHMTTSHDGENEFLNVRDLAGRLRDELSSLWVLEHSEANDDEANVSSSSGFLHQRIAAAFDERYRDKDGNVLDAEISKWLDGYDGYKDGRWTGMSARPEQERDMYKPFATILTDIIEASGNTEELDDTNPQPIKTRKVEVTANNKLVHVAAEPSGPGQENVAPPVKSCPDIIVFGTGPCVGPERQLPSLSYRSALSPYELKPFDVDGPELPQEIKDQLSVYAHQVLVCQPNRNFVRIPLVGPNTLRVAHFDRGGPHVSPAFNYHTKKGAIIFFKLVWLLSSIQEDDLGYDTSIFWKDGERHVTVQVDQNTTRTLQIMDSRTRPLFFRRTIVSRGTKCWGVKDATSGAEFYLKDYWMADKRTAETIFLEKLRGVFGVAELHYFQTDIATVYEQRLRKADEDLPRTYSNNGVRQSVNNRSLMRLVLKRYAGALSDAPCALHFLRAIRDIVIGHRLAFIDRDVLHRDISFNNILITQECLDGSDDGSRPYAVLIDFDMAFSALIGRDAAEGKTGTRAFQSIKILLDQDGYTHHDIMDDLESIFYVLCYTCCCYDASGQLLRSLPGTFASWLEETKDKSLVKSKQGFILATLDEPIIRFSGPSGRVIVALIEDLQEFFKPRLQSASKFFRDLKQWQQGDSVLRPEDVVWNELTNDEVGKSYDAFLKHLQTAISKLEKLPASNTDSRPATPSVVPTPSATSSGSPKRPRQEGEGDEPTVVDMSPHATKRVKVMKDAVLPIPGPRLFRDPPAASEHEADAEEELAPPQPMQKIIWRMRPKTRK</sequence>
<dbReference type="EMBL" id="JACAZE010000013">
    <property type="protein sequence ID" value="KAF7300650.1"/>
    <property type="molecule type" value="Genomic_DNA"/>
</dbReference>
<dbReference type="SUPFAM" id="SSF56112">
    <property type="entry name" value="Protein kinase-like (PK-like)"/>
    <property type="match status" value="1"/>
</dbReference>
<feature type="domain" description="Fungal-type protein kinase" evidence="2">
    <location>
        <begin position="285"/>
        <end position="617"/>
    </location>
</feature>
<evidence type="ECO:0000313" key="4">
    <source>
        <dbReference type="Proteomes" id="UP000613580"/>
    </source>
</evidence>
<feature type="region of interest" description="Disordered" evidence="1">
    <location>
        <begin position="1"/>
        <end position="62"/>
    </location>
</feature>
<name>A0A8H6SJ55_MYCCL</name>
<dbReference type="AlphaFoldDB" id="A0A8H6SJ55"/>
<accession>A0A8H6SJ55</accession>
<feature type="region of interest" description="Disordered" evidence="1">
    <location>
        <begin position="744"/>
        <end position="847"/>
    </location>
</feature>
<keyword evidence="4" id="KW-1185">Reference proteome</keyword>
<dbReference type="PROSITE" id="PS00109">
    <property type="entry name" value="PROTEIN_KINASE_TYR"/>
    <property type="match status" value="1"/>
</dbReference>
<protein>
    <recommendedName>
        <fullName evidence="2">Fungal-type protein kinase domain-containing protein</fullName>
    </recommendedName>
</protein>
<comment type="caution">
    <text evidence="3">The sequence shown here is derived from an EMBL/GenBank/DDBJ whole genome shotgun (WGS) entry which is preliminary data.</text>
</comment>
<feature type="compositionally biased region" description="Low complexity" evidence="1">
    <location>
        <begin position="753"/>
        <end position="770"/>
    </location>
</feature>
<reference evidence="3" key="1">
    <citation type="submission" date="2020-05" db="EMBL/GenBank/DDBJ databases">
        <title>Mycena genomes resolve the evolution of fungal bioluminescence.</title>
        <authorList>
            <person name="Tsai I.J."/>
        </authorList>
    </citation>
    <scope>NUCLEOTIDE SEQUENCE</scope>
    <source>
        <strain evidence="3">110903Hualien_Pintung</strain>
    </source>
</reference>
<dbReference type="Pfam" id="PF17667">
    <property type="entry name" value="Pkinase_fungal"/>
    <property type="match status" value="1"/>
</dbReference>
<dbReference type="GO" id="GO:0004672">
    <property type="term" value="F:protein kinase activity"/>
    <property type="evidence" value="ECO:0007669"/>
    <property type="project" value="InterPro"/>
</dbReference>
<evidence type="ECO:0000256" key="1">
    <source>
        <dbReference type="SAM" id="MobiDB-lite"/>
    </source>
</evidence>
<dbReference type="InterPro" id="IPR011009">
    <property type="entry name" value="Kinase-like_dom_sf"/>
</dbReference>
<evidence type="ECO:0000259" key="2">
    <source>
        <dbReference type="Pfam" id="PF17667"/>
    </source>
</evidence>